<reference evidence="1" key="1">
    <citation type="journal article" date="2015" name="Nature">
        <title>Complex archaea that bridge the gap between prokaryotes and eukaryotes.</title>
        <authorList>
            <person name="Spang A."/>
            <person name="Saw J.H."/>
            <person name="Jorgensen S.L."/>
            <person name="Zaremba-Niedzwiedzka K."/>
            <person name="Martijn J."/>
            <person name="Lind A.E."/>
            <person name="van Eijk R."/>
            <person name="Schleper C."/>
            <person name="Guy L."/>
            <person name="Ettema T.J."/>
        </authorList>
    </citation>
    <scope>NUCLEOTIDE SEQUENCE</scope>
</reference>
<evidence type="ECO:0000313" key="1">
    <source>
        <dbReference type="EMBL" id="KKN46047.1"/>
    </source>
</evidence>
<organism evidence="1">
    <name type="scientific">marine sediment metagenome</name>
    <dbReference type="NCBI Taxonomy" id="412755"/>
    <lineage>
        <taxon>unclassified sequences</taxon>
        <taxon>metagenomes</taxon>
        <taxon>ecological metagenomes</taxon>
    </lineage>
</organism>
<dbReference type="AlphaFoldDB" id="A0A0F9R9I9"/>
<comment type="caution">
    <text evidence="1">The sequence shown here is derived from an EMBL/GenBank/DDBJ whole genome shotgun (WGS) entry which is preliminary data.</text>
</comment>
<protein>
    <submittedName>
        <fullName evidence="1">Uncharacterized protein</fullName>
    </submittedName>
</protein>
<gene>
    <name evidence="1" type="ORF">LCGC14_0676660</name>
</gene>
<name>A0A0F9R9I9_9ZZZZ</name>
<dbReference type="InterPro" id="IPR008983">
    <property type="entry name" value="Tumour_necrosis_fac-like_dom"/>
</dbReference>
<dbReference type="EMBL" id="LAZR01001352">
    <property type="protein sequence ID" value="KKN46047.1"/>
    <property type="molecule type" value="Genomic_DNA"/>
</dbReference>
<dbReference type="Gene3D" id="2.60.120.40">
    <property type="match status" value="1"/>
</dbReference>
<sequence length="566" mass="59105">MTVESRLANVEEALRLLRDANRLQRRPVSAAAPADNELLGWNATTKKWEPKGSAPAARVYNSGALTISHNTNTALTFDSERFDTDTIHNTGSNTGRLTATTAGKYLITALVRWAANATGRRSVTIREGGDTSIGVVQQDAAAGGGVTTVQEVSCLYDLAANEYVEVVVNQNSGGDLTVDAESNYSPEFMMVRMGPRGSASGAVGDDHGTLTGLGDDDHSLYLLAAGTRAGSTGSAQDFGATGIKADVLAESTADAGVAADGVKLKDKEVHLDNAGATLGVVLKQAATGADQLNIRNQADSALAGLNALFGVYNDYLQVAEMRYPVQAELTISSGAITVTGTHHLIDTQGDAGSDDLNRINGTADGSFIILHPINDARTIVIKHESGSESNNISCVGQADITLASLEDFAIGIYNVLTSKWFIMAGHAQSHGAGQHSETKVLHGIQFVTAAEDATVETMLALPAACIGESGDMGTVTGVRFKVFLGTAGVTGTMTVKLYADSAPNFPSETEIATVDITTGIEGDDTTITSWTPGTDNFLRAKITAIHSGTAAKNVACVFYYEVTLHA</sequence>
<proteinExistence type="predicted"/>
<accession>A0A0F9R9I9</accession>